<dbReference type="GO" id="GO:0005886">
    <property type="term" value="C:plasma membrane"/>
    <property type="evidence" value="ECO:0007669"/>
    <property type="project" value="TreeGrafter"/>
</dbReference>
<reference evidence="8" key="1">
    <citation type="submission" date="2016-11" db="EMBL/GenBank/DDBJ databases">
        <authorList>
            <person name="Varghese N."/>
            <person name="Submissions S."/>
        </authorList>
    </citation>
    <scope>NUCLEOTIDE SEQUENCE [LARGE SCALE GENOMIC DNA]</scope>
    <source>
        <strain evidence="8">Sac-22</strain>
    </source>
</reference>
<evidence type="ECO:0000313" key="7">
    <source>
        <dbReference type="EMBL" id="SHM70506.1"/>
    </source>
</evidence>
<dbReference type="InterPro" id="IPR042099">
    <property type="entry name" value="ANL_N_sf"/>
</dbReference>
<dbReference type="InterPro" id="IPR050091">
    <property type="entry name" value="PKS_NRPS_Biosynth_Enz"/>
</dbReference>
<feature type="domain" description="Carrier" evidence="5">
    <location>
        <begin position="568"/>
        <end position="642"/>
    </location>
</feature>
<dbReference type="SUPFAM" id="SSF53901">
    <property type="entry name" value="Thiolase-like"/>
    <property type="match status" value="1"/>
</dbReference>
<dbReference type="GO" id="GO:0004312">
    <property type="term" value="F:fatty acid synthase activity"/>
    <property type="evidence" value="ECO:0007669"/>
    <property type="project" value="TreeGrafter"/>
</dbReference>
<dbReference type="PROSITE" id="PS52004">
    <property type="entry name" value="KS3_2"/>
    <property type="match status" value="1"/>
</dbReference>
<dbReference type="InterPro" id="IPR018201">
    <property type="entry name" value="Ketoacyl_synth_AS"/>
</dbReference>
<dbReference type="InterPro" id="IPR020841">
    <property type="entry name" value="PKS_Beta-ketoAc_synthase_dom"/>
</dbReference>
<dbReference type="Gene3D" id="1.10.1200.10">
    <property type="entry name" value="ACP-like"/>
    <property type="match status" value="2"/>
</dbReference>
<dbReference type="GO" id="GO:0004315">
    <property type="term" value="F:3-oxoacyl-[acyl-carrier-protein] synthase activity"/>
    <property type="evidence" value="ECO:0007669"/>
    <property type="project" value="InterPro"/>
</dbReference>
<dbReference type="InterPro" id="IPR009081">
    <property type="entry name" value="PP-bd_ACP"/>
</dbReference>
<dbReference type="Gene3D" id="3.30.300.30">
    <property type="match status" value="1"/>
</dbReference>
<evidence type="ECO:0000256" key="2">
    <source>
        <dbReference type="ARBA" id="ARBA00022553"/>
    </source>
</evidence>
<dbReference type="InterPro" id="IPR036736">
    <property type="entry name" value="ACP-like_sf"/>
</dbReference>
<dbReference type="InterPro" id="IPR000873">
    <property type="entry name" value="AMP-dep_synth/lig_dom"/>
</dbReference>
<dbReference type="InterPro" id="IPR045851">
    <property type="entry name" value="AMP-bd_C_sf"/>
</dbReference>
<evidence type="ECO:0000313" key="8">
    <source>
        <dbReference type="Proteomes" id="UP000184339"/>
    </source>
</evidence>
<dbReference type="OrthoDB" id="8566036at2"/>
<name>A0A1M7KY04_9BURK</name>
<dbReference type="Gene3D" id="3.40.50.12780">
    <property type="entry name" value="N-terminal domain of ligase-like"/>
    <property type="match status" value="1"/>
</dbReference>
<dbReference type="GO" id="GO:0006633">
    <property type="term" value="P:fatty acid biosynthetic process"/>
    <property type="evidence" value="ECO:0007669"/>
    <property type="project" value="InterPro"/>
</dbReference>
<keyword evidence="1" id="KW-0596">Phosphopantetheine</keyword>
<dbReference type="FunFam" id="3.40.47.10:FF:000019">
    <property type="entry name" value="Polyketide synthase type I"/>
    <property type="match status" value="1"/>
</dbReference>
<dbReference type="InterPro" id="IPR020845">
    <property type="entry name" value="AMP-binding_CS"/>
</dbReference>
<dbReference type="CDD" id="cd00833">
    <property type="entry name" value="PKS"/>
    <property type="match status" value="1"/>
</dbReference>
<feature type="domain" description="Carrier" evidence="5">
    <location>
        <begin position="1275"/>
        <end position="1352"/>
    </location>
</feature>
<dbReference type="SUPFAM" id="SSF56801">
    <property type="entry name" value="Acetyl-CoA synthetase-like"/>
    <property type="match status" value="1"/>
</dbReference>
<dbReference type="InterPro" id="IPR006162">
    <property type="entry name" value="Ppantetheine_attach_site"/>
</dbReference>
<evidence type="ECO:0000256" key="1">
    <source>
        <dbReference type="ARBA" id="ARBA00022450"/>
    </source>
</evidence>
<dbReference type="Pfam" id="PF00501">
    <property type="entry name" value="AMP-binding"/>
    <property type="match status" value="1"/>
</dbReference>
<keyword evidence="8" id="KW-1185">Reference proteome</keyword>
<dbReference type="RefSeq" id="WP_072782044.1">
    <property type="nucleotide sequence ID" value="NZ_FRCX01000002.1"/>
</dbReference>
<gene>
    <name evidence="7" type="ORF">SAMN05192549_102276</name>
</gene>
<dbReference type="PANTHER" id="PTHR43775">
    <property type="entry name" value="FATTY ACID SYNTHASE"/>
    <property type="match status" value="1"/>
</dbReference>
<dbReference type="SMART" id="SM01294">
    <property type="entry name" value="PKS_PP_betabranch"/>
    <property type="match status" value="1"/>
</dbReference>
<keyword evidence="2" id="KW-0597">Phosphoprotein</keyword>
<dbReference type="PROSITE" id="PS50075">
    <property type="entry name" value="CARRIER"/>
    <property type="match status" value="2"/>
</dbReference>
<dbReference type="PROSITE" id="PS00455">
    <property type="entry name" value="AMP_BINDING"/>
    <property type="match status" value="1"/>
</dbReference>
<dbReference type="InterPro" id="IPR025110">
    <property type="entry name" value="AMP-bd_C"/>
</dbReference>
<dbReference type="GO" id="GO:0031177">
    <property type="term" value="F:phosphopantetheine binding"/>
    <property type="evidence" value="ECO:0007669"/>
    <property type="project" value="InterPro"/>
</dbReference>
<dbReference type="InterPro" id="IPR014030">
    <property type="entry name" value="Ketoacyl_synth_N"/>
</dbReference>
<dbReference type="Pfam" id="PF00550">
    <property type="entry name" value="PP-binding"/>
    <property type="match status" value="2"/>
</dbReference>
<dbReference type="SMART" id="SM00825">
    <property type="entry name" value="PKS_KS"/>
    <property type="match status" value="1"/>
</dbReference>
<dbReference type="SMART" id="SM00823">
    <property type="entry name" value="PKS_PP"/>
    <property type="match status" value="2"/>
</dbReference>
<dbReference type="InterPro" id="IPR032821">
    <property type="entry name" value="PKS_assoc"/>
</dbReference>
<dbReference type="GO" id="GO:0005737">
    <property type="term" value="C:cytoplasm"/>
    <property type="evidence" value="ECO:0007669"/>
    <property type="project" value="TreeGrafter"/>
</dbReference>
<evidence type="ECO:0000256" key="4">
    <source>
        <dbReference type="ARBA" id="ARBA00054155"/>
    </source>
</evidence>
<accession>A0A1M7KY04</accession>
<dbReference type="EMBL" id="FRCX01000002">
    <property type="protein sequence ID" value="SHM70506.1"/>
    <property type="molecule type" value="Genomic_DNA"/>
</dbReference>
<keyword evidence="3" id="KW-0808">Transferase</keyword>
<dbReference type="Pfam" id="PF00109">
    <property type="entry name" value="ketoacyl-synt"/>
    <property type="match status" value="1"/>
</dbReference>
<dbReference type="Proteomes" id="UP000184339">
    <property type="component" value="Unassembled WGS sequence"/>
</dbReference>
<proteinExistence type="predicted"/>
<dbReference type="InterPro" id="IPR014031">
    <property type="entry name" value="Ketoacyl_synth_C"/>
</dbReference>
<dbReference type="SUPFAM" id="SSF47336">
    <property type="entry name" value="ACP-like"/>
    <property type="match status" value="2"/>
</dbReference>
<dbReference type="Pfam" id="PF16197">
    <property type="entry name" value="KAsynt_C_assoc"/>
    <property type="match status" value="1"/>
</dbReference>
<dbReference type="STRING" id="551987.SAMN05192549_102276"/>
<dbReference type="InterPro" id="IPR016039">
    <property type="entry name" value="Thiolase-like"/>
</dbReference>
<sequence>MVKLLNWLAQAASPRRTAPEAAPAAPAAFSGTTTVSEVAGPRHAFPFEQRLERLFFDRSTAWSDRIAAFDEPVAGTPRQLRYGELRQRALVLAAHLRQMGVQPGQVVGVYLERCADLQAAIMGIWALGAVYLPLDRTFPQAYLQTLCDIARPVAMLTTSTGGFAAGQLPQLALDTLDYSSGAIAIEALPVMPASAPALIMFTSGSTGQPKGVRHSQLQLINRLYWMWQEYPFRSGDVIGQRSPINVMPSMWELLGGLLAGVPTAIAPESTVREPGALFGWLGAREVSHLTLNPQLIQLLLDLRQNGAPHPQRLRRVINGGPLSAAVQQRFLLAFPQTELLHDFGCTETNTYLHDAVDHPGAAVVTVQGGYRPIANTTVRLLDAQMQPVARGAEGEVYLSGPCLAMDYLGQPTLTAERFLPGTVAGLPAAERLFRTGEMARMATDGTLRMTGRYDHQVKINGLRVELEHVELVLSEHPAIAEVAVVAQQLSELHIRLLAFWVARPGMDADVQPLRAFVASRLPAHMVPGSYTELSALPRRPNGKIDRVVLQQTQGDVPAMLKSAASVPQATEPVLITVAAELLGVAPEDIDPQREFDSLGLDSGMLMSFATSASLMTGLDVQVARCFDYPSIALLARHLDQTGAPAPAASESAASTTVNAQDGIAIIGISLRVPGAHDYRSFWNNLKQGIESVGPVPAERWDGEAYYDADMSVPGRSNSKWGGFLSDIDQFEPLFFNLAPKEAALMDPQQRLCLMESWRALEDAGYAPDSLHQQQVGVFVGAREPDYAGLGARQGQPSSAATLLGSDMSLIAARISYFLNLNGPSLVVDTACSSSMTALHLACQSLRSGESDMVLAGGVCLTLDPEFYVASSKLGIFSPTGHCRAFDAAADGFVHGEGVAFTVLKPLQAALRDGDHVYAVIRGTALNQDGRSNGITAPNGLAQTSLQTGLYRRLGIDAGSIGYVEAHGTGTALGDVVELQALTRSFQADTTQTGFCAIGSVKPNIGHLTTAAGMAGLVKTALCLHHATLVPSINYQTPNPKIDFDRTPFYVNTEVRPWAAGTDGVRRAVINSFGIGGTNGHCVLEQAPAMAALTETSRCYLVPLTARTEAALGDKLRDLQQWLHQGGSQASASAVAYTLSCGRSHFDHGVLLAFHDLAELKSLLENANANGRWTLKRQPPVSTTLREQGNALWHQLSAGARRSDLDTLAALIVQGYWPDWASWFTPQQRHRVALPAYPFQTERCWLAAPVAPRLAVAIPVAPAVLPAAVQAIQPMPDIALPLAAVRAILGAELGMAADDIDPDASLSDYGMESVKAINLRFQIEAQLGVDLEVQDIVGADSAASLARLVQQASAITAVDDEAPLDDVSEEQLIALFNQLSTNPDRSYSHAN</sequence>
<evidence type="ECO:0000259" key="5">
    <source>
        <dbReference type="PROSITE" id="PS50075"/>
    </source>
</evidence>
<dbReference type="InterPro" id="IPR020806">
    <property type="entry name" value="PKS_PP-bd"/>
</dbReference>
<dbReference type="Gene3D" id="1.10.1240.100">
    <property type="match status" value="1"/>
</dbReference>
<dbReference type="Gene3D" id="3.40.47.10">
    <property type="match status" value="1"/>
</dbReference>
<dbReference type="Pfam" id="PF13193">
    <property type="entry name" value="AMP-binding_C"/>
    <property type="match status" value="1"/>
</dbReference>
<dbReference type="GO" id="GO:0071770">
    <property type="term" value="P:DIM/DIP cell wall layer assembly"/>
    <property type="evidence" value="ECO:0007669"/>
    <property type="project" value="TreeGrafter"/>
</dbReference>
<dbReference type="PROSITE" id="PS00606">
    <property type="entry name" value="KS3_1"/>
    <property type="match status" value="1"/>
</dbReference>
<evidence type="ECO:0000259" key="6">
    <source>
        <dbReference type="PROSITE" id="PS52004"/>
    </source>
</evidence>
<feature type="domain" description="Ketosynthase family 3 (KS3)" evidence="6">
    <location>
        <begin position="660"/>
        <end position="1085"/>
    </location>
</feature>
<organism evidence="7 8">
    <name type="scientific">Duganella sacchari</name>
    <dbReference type="NCBI Taxonomy" id="551987"/>
    <lineage>
        <taxon>Bacteria</taxon>
        <taxon>Pseudomonadati</taxon>
        <taxon>Pseudomonadota</taxon>
        <taxon>Betaproteobacteria</taxon>
        <taxon>Burkholderiales</taxon>
        <taxon>Oxalobacteraceae</taxon>
        <taxon>Telluria group</taxon>
        <taxon>Duganella</taxon>
    </lineage>
</organism>
<protein>
    <submittedName>
        <fullName evidence="7">Polyketide synthase PksJ</fullName>
    </submittedName>
</protein>
<dbReference type="PROSITE" id="PS00012">
    <property type="entry name" value="PHOSPHOPANTETHEINE"/>
    <property type="match status" value="1"/>
</dbReference>
<evidence type="ECO:0000256" key="3">
    <source>
        <dbReference type="ARBA" id="ARBA00022679"/>
    </source>
</evidence>
<dbReference type="PANTHER" id="PTHR43775:SF37">
    <property type="entry name" value="SI:DKEY-61P9.11"/>
    <property type="match status" value="1"/>
</dbReference>
<dbReference type="Pfam" id="PF02801">
    <property type="entry name" value="Ketoacyl-synt_C"/>
    <property type="match status" value="1"/>
</dbReference>
<comment type="function">
    <text evidence="4">Involved in production of the polyketide antibiotic thailandamide.</text>
</comment>
<dbReference type="CDD" id="cd05930">
    <property type="entry name" value="A_NRPS"/>
    <property type="match status" value="1"/>
</dbReference>